<evidence type="ECO:0000313" key="2">
    <source>
        <dbReference type="Proteomes" id="UP000537592"/>
    </source>
</evidence>
<evidence type="ECO:0000313" key="1">
    <source>
        <dbReference type="EMBL" id="MBB3809243.1"/>
    </source>
</evidence>
<keyword evidence="2" id="KW-1185">Reference proteome</keyword>
<name>A0A7W5Z342_9HYPH</name>
<gene>
    <name evidence="1" type="ORF">FHS81_001313</name>
</gene>
<dbReference type="Proteomes" id="UP000537592">
    <property type="component" value="Unassembled WGS sequence"/>
</dbReference>
<dbReference type="EMBL" id="JACICC010000002">
    <property type="protein sequence ID" value="MBB3809243.1"/>
    <property type="molecule type" value="Genomic_DNA"/>
</dbReference>
<dbReference type="RefSeq" id="WP_183751224.1">
    <property type="nucleotide sequence ID" value="NZ_JACICC010000002.1"/>
</dbReference>
<comment type="caution">
    <text evidence="1">The sequence shown here is derived from an EMBL/GenBank/DDBJ whole genome shotgun (WGS) entry which is preliminary data.</text>
</comment>
<organism evidence="1 2">
    <name type="scientific">Pseudochelatococcus contaminans</name>
    <dbReference type="NCBI Taxonomy" id="1538103"/>
    <lineage>
        <taxon>Bacteria</taxon>
        <taxon>Pseudomonadati</taxon>
        <taxon>Pseudomonadota</taxon>
        <taxon>Alphaproteobacteria</taxon>
        <taxon>Hyphomicrobiales</taxon>
        <taxon>Chelatococcaceae</taxon>
        <taxon>Pseudochelatococcus</taxon>
    </lineage>
</organism>
<reference evidence="1 2" key="1">
    <citation type="submission" date="2020-08" db="EMBL/GenBank/DDBJ databases">
        <title>Genomic Encyclopedia of Type Strains, Phase IV (KMG-IV): sequencing the most valuable type-strain genomes for metagenomic binning, comparative biology and taxonomic classification.</title>
        <authorList>
            <person name="Goeker M."/>
        </authorList>
    </citation>
    <scope>NUCLEOTIDE SEQUENCE [LARGE SCALE GENOMIC DNA]</scope>
    <source>
        <strain evidence="1 2">DSM 28760</strain>
    </source>
</reference>
<accession>A0A7W5Z342</accession>
<protein>
    <submittedName>
        <fullName evidence="1">Uncharacterized protein</fullName>
    </submittedName>
</protein>
<proteinExistence type="predicted"/>
<sequence length="140" mass="15693">MMSWGECGLSTSTTMRSSGWDEDELAILQHAAKLLEQNGVVAEIGWGMSDEADPWFSVTDPFTDDVLLHITCFNWSFIALSDAISRPLRGGDLYMVATEAVSRVIRLRTTTDRMPDTAADGMLQQRRNIPRLTQKSIRIK</sequence>
<dbReference type="AlphaFoldDB" id="A0A7W5Z342"/>